<dbReference type="AlphaFoldDB" id="A0A0G0VH52"/>
<sequence length="182" mass="20723">MEKTVVLIKPDGVKRGFIGEILSRFERVGLKLVSAKLIWVDKTHIGKHYKDDRDYHKSVGVRTLENYKNYGLDPKEKLGTKDPVEIGKLVRKWNMEFMTSGPVMAMLLEGADAVKIVRKLVGHTYPAEAVPGTIRGDLSIESAYIANTEGRTIKNLIHASGTVEEAKFERKLWFKEKEIYKY</sequence>
<evidence type="ECO:0000313" key="9">
    <source>
        <dbReference type="EMBL" id="KKR71375.1"/>
    </source>
</evidence>
<dbReference type="InterPro" id="IPR034907">
    <property type="entry name" value="NDK-like_dom"/>
</dbReference>
<organism evidence="9 10">
    <name type="scientific">Candidatus Woesebacteria bacterium GW2011_GWA2_40_7b</name>
    <dbReference type="NCBI Taxonomy" id="1618563"/>
    <lineage>
        <taxon>Bacteria</taxon>
        <taxon>Candidatus Woeseibacteriota</taxon>
    </lineage>
</organism>
<comment type="cofactor">
    <cofactor evidence="1">
        <name>Mg(2+)</name>
        <dbReference type="ChEBI" id="CHEBI:18420"/>
    </cofactor>
</comment>
<dbReference type="SUPFAM" id="SSF54919">
    <property type="entry name" value="Nucleoside diphosphate kinase, NDK"/>
    <property type="match status" value="1"/>
</dbReference>
<evidence type="ECO:0000313" key="10">
    <source>
        <dbReference type="Proteomes" id="UP000034562"/>
    </source>
</evidence>
<proteinExistence type="inferred from homology"/>
<comment type="caution">
    <text evidence="9">The sequence shown here is derived from an EMBL/GenBank/DDBJ whole genome shotgun (WGS) entry which is preliminary data.</text>
</comment>
<dbReference type="PANTHER" id="PTHR11349">
    <property type="entry name" value="NUCLEOSIDE DIPHOSPHATE KINASE"/>
    <property type="match status" value="1"/>
</dbReference>
<dbReference type="Gene3D" id="3.30.70.141">
    <property type="entry name" value="Nucleoside diphosphate kinase-like domain"/>
    <property type="match status" value="1"/>
</dbReference>
<dbReference type="PATRIC" id="fig|1618563.3.peg.55"/>
<dbReference type="GO" id="GO:0004550">
    <property type="term" value="F:nucleoside diphosphate kinase activity"/>
    <property type="evidence" value="ECO:0007669"/>
    <property type="project" value="UniProtKB-EC"/>
</dbReference>
<evidence type="ECO:0000259" key="8">
    <source>
        <dbReference type="SMART" id="SM00562"/>
    </source>
</evidence>
<dbReference type="EC" id="2.7.4.6" evidence="3"/>
<comment type="caution">
    <text evidence="6">Lacks conserved residue(s) required for the propagation of feature annotation.</text>
</comment>
<dbReference type="InterPro" id="IPR001564">
    <property type="entry name" value="Nucleoside_diP_kinase"/>
</dbReference>
<evidence type="ECO:0000256" key="1">
    <source>
        <dbReference type="ARBA" id="ARBA00001946"/>
    </source>
</evidence>
<dbReference type="PROSITE" id="PS51374">
    <property type="entry name" value="NDPK_LIKE"/>
    <property type="match status" value="1"/>
</dbReference>
<dbReference type="STRING" id="1618563.UU12_C0002G0033"/>
<evidence type="ECO:0000256" key="5">
    <source>
        <dbReference type="ARBA" id="ARBA00022777"/>
    </source>
</evidence>
<evidence type="ECO:0000256" key="6">
    <source>
        <dbReference type="PROSITE-ProRule" id="PRU00706"/>
    </source>
</evidence>
<dbReference type="CDD" id="cd04413">
    <property type="entry name" value="NDPk_I"/>
    <property type="match status" value="1"/>
</dbReference>
<protein>
    <recommendedName>
        <fullName evidence="3">nucleoside-diphosphate kinase</fullName>
        <ecNumber evidence="3">2.7.4.6</ecNumber>
    </recommendedName>
</protein>
<reference evidence="9 10" key="1">
    <citation type="journal article" date="2015" name="Nature">
        <title>rRNA introns, odd ribosomes, and small enigmatic genomes across a large radiation of phyla.</title>
        <authorList>
            <person name="Brown C.T."/>
            <person name="Hug L.A."/>
            <person name="Thomas B.C."/>
            <person name="Sharon I."/>
            <person name="Castelle C.J."/>
            <person name="Singh A."/>
            <person name="Wilkins M.J."/>
            <person name="Williams K.H."/>
            <person name="Banfield J.F."/>
        </authorList>
    </citation>
    <scope>NUCLEOTIDE SEQUENCE [LARGE SCALE GENOMIC DNA]</scope>
</reference>
<dbReference type="GO" id="GO:0006183">
    <property type="term" value="P:GTP biosynthetic process"/>
    <property type="evidence" value="ECO:0007669"/>
    <property type="project" value="InterPro"/>
</dbReference>
<feature type="domain" description="Nucleoside diphosphate kinase-like" evidence="8">
    <location>
        <begin position="1"/>
        <end position="181"/>
    </location>
</feature>
<dbReference type="PRINTS" id="PR01243">
    <property type="entry name" value="NUCDPKINASE"/>
</dbReference>
<keyword evidence="4" id="KW-0808">Transferase</keyword>
<dbReference type="SMART" id="SM00562">
    <property type="entry name" value="NDK"/>
    <property type="match status" value="1"/>
</dbReference>
<dbReference type="Proteomes" id="UP000034562">
    <property type="component" value="Unassembled WGS sequence"/>
</dbReference>
<dbReference type="GO" id="GO:0006228">
    <property type="term" value="P:UTP biosynthetic process"/>
    <property type="evidence" value="ECO:0007669"/>
    <property type="project" value="InterPro"/>
</dbReference>
<evidence type="ECO:0000256" key="7">
    <source>
        <dbReference type="RuleBase" id="RU004011"/>
    </source>
</evidence>
<dbReference type="GO" id="GO:0006241">
    <property type="term" value="P:CTP biosynthetic process"/>
    <property type="evidence" value="ECO:0007669"/>
    <property type="project" value="InterPro"/>
</dbReference>
<evidence type="ECO:0000256" key="4">
    <source>
        <dbReference type="ARBA" id="ARBA00022679"/>
    </source>
</evidence>
<evidence type="ECO:0000256" key="2">
    <source>
        <dbReference type="ARBA" id="ARBA00008142"/>
    </source>
</evidence>
<evidence type="ECO:0000256" key="3">
    <source>
        <dbReference type="ARBA" id="ARBA00012966"/>
    </source>
</evidence>
<dbReference type="EMBL" id="LBZK01000002">
    <property type="protein sequence ID" value="KKR71375.1"/>
    <property type="molecule type" value="Genomic_DNA"/>
</dbReference>
<accession>A0A0G0VH52</accession>
<dbReference type="InterPro" id="IPR036850">
    <property type="entry name" value="NDK-like_dom_sf"/>
</dbReference>
<dbReference type="Pfam" id="PF00334">
    <property type="entry name" value="NDK"/>
    <property type="match status" value="2"/>
</dbReference>
<keyword evidence="5 9" id="KW-0418">Kinase</keyword>
<name>A0A0G0VH52_9BACT</name>
<gene>
    <name evidence="9" type="ORF">UU12_C0002G0033</name>
</gene>
<comment type="similarity">
    <text evidence="2 6 7">Belongs to the NDK family.</text>
</comment>